<keyword evidence="10" id="KW-1185">Reference proteome</keyword>
<feature type="domain" description="HAMP" evidence="8">
    <location>
        <begin position="212"/>
        <end position="264"/>
    </location>
</feature>
<dbReference type="EMBL" id="JAVDXT010000008">
    <property type="protein sequence ID" value="MDR7380364.1"/>
    <property type="molecule type" value="Genomic_DNA"/>
</dbReference>
<dbReference type="InterPro" id="IPR004090">
    <property type="entry name" value="Chemotax_Me-accpt_rcpt"/>
</dbReference>
<dbReference type="Gene3D" id="3.30.450.20">
    <property type="entry name" value="PAS domain"/>
    <property type="match status" value="1"/>
</dbReference>
<evidence type="ECO:0000259" key="6">
    <source>
        <dbReference type="PROSITE" id="PS50111"/>
    </source>
</evidence>
<feature type="domain" description="PAS" evidence="7">
    <location>
        <begin position="25"/>
        <end position="50"/>
    </location>
</feature>
<dbReference type="SMART" id="SM00283">
    <property type="entry name" value="MA"/>
    <property type="match status" value="1"/>
</dbReference>
<organism evidence="9 10">
    <name type="scientific">Rhodoferax ferrireducens</name>
    <dbReference type="NCBI Taxonomy" id="192843"/>
    <lineage>
        <taxon>Bacteria</taxon>
        <taxon>Pseudomonadati</taxon>
        <taxon>Pseudomonadota</taxon>
        <taxon>Betaproteobacteria</taxon>
        <taxon>Burkholderiales</taxon>
        <taxon>Comamonadaceae</taxon>
        <taxon>Rhodoferax</taxon>
    </lineage>
</organism>
<dbReference type="Gene3D" id="1.10.287.950">
    <property type="entry name" value="Methyl-accepting chemotaxis protein"/>
    <property type="match status" value="1"/>
</dbReference>
<dbReference type="NCBIfam" id="TIGR00229">
    <property type="entry name" value="sensory_box"/>
    <property type="match status" value="1"/>
</dbReference>
<keyword evidence="5" id="KW-1133">Transmembrane helix</keyword>
<dbReference type="Pfam" id="PF00672">
    <property type="entry name" value="HAMP"/>
    <property type="match status" value="1"/>
</dbReference>
<keyword evidence="3" id="KW-0807">Transducer</keyword>
<feature type="region of interest" description="Disordered" evidence="4">
    <location>
        <begin position="515"/>
        <end position="548"/>
    </location>
</feature>
<dbReference type="PANTHER" id="PTHR43531:SF14">
    <property type="entry name" value="METHYL-ACCEPTING CHEMOTAXIS PROTEIN I-RELATED"/>
    <property type="match status" value="1"/>
</dbReference>
<evidence type="ECO:0000256" key="5">
    <source>
        <dbReference type="SAM" id="Phobius"/>
    </source>
</evidence>
<dbReference type="InterPro" id="IPR000014">
    <property type="entry name" value="PAS"/>
</dbReference>
<feature type="transmembrane region" description="Helical" evidence="5">
    <location>
        <begin position="161"/>
        <end position="183"/>
    </location>
</feature>
<accession>A0ABU2CG94</accession>
<dbReference type="PROSITE" id="PS50885">
    <property type="entry name" value="HAMP"/>
    <property type="match status" value="1"/>
</dbReference>
<protein>
    <submittedName>
        <fullName evidence="9">Aerotaxis receptor</fullName>
    </submittedName>
</protein>
<dbReference type="CDD" id="cd11386">
    <property type="entry name" value="MCP_signal"/>
    <property type="match status" value="1"/>
</dbReference>
<proteinExistence type="inferred from homology"/>
<sequence length="548" mass="58037">MRNNLPILNQEYSFPPGQTLVSTTDLHGNINYCNPVFIEVSGFTREELIGHPDMPEEAFRDMWETIKGGRPWSAMVKNRRKDGSYYWVRANVTPLMEGTQPIGFMSVRTEPLRADIDAATALYARMRAEKAQGQRVLRLYRGQLRVDTPAGRLKTALSLGLAGKLAMTAGILGLVGFGVGALVVSSLGAGIWLAALATTVVCALAGGWVLSGLSITPLHNLVSFSNRMAAGDLTQTLKGSGNDAMGELSGALNQLNVNLQSIVRDARTGVDNMSVATQEIAAGNDDLSNRTESQASSLQQTAASMEQITGTVRQSADSAAQAAQLAAHADTVTRRGGDAVLDVTRTMRQITESSNRIGEIIQVIDSIAFQTNILALNAAVEAARAGDQGRGFAVVASEVRALSQRTAAAAREVKSLIAESTTTVETGSRLADAAQVTMTDALHAVSQVTALVTEISAASREQLDGIAQVNHAITQMDSITQQNAAMVEQIAAAANALHGQSEAVSESVRVFRLTASGSSSATTSRRPTSEPARPRLVADNTQPLRKEA</sequence>
<dbReference type="Pfam" id="PF00015">
    <property type="entry name" value="MCPsignal"/>
    <property type="match status" value="1"/>
</dbReference>
<dbReference type="InterPro" id="IPR003660">
    <property type="entry name" value="HAMP_dom"/>
</dbReference>
<dbReference type="PANTHER" id="PTHR43531">
    <property type="entry name" value="PROTEIN ICFG"/>
    <property type="match status" value="1"/>
</dbReference>
<comment type="caution">
    <text evidence="9">The sequence shown here is derived from an EMBL/GenBank/DDBJ whole genome shotgun (WGS) entry which is preliminary data.</text>
</comment>
<evidence type="ECO:0000313" key="10">
    <source>
        <dbReference type="Proteomes" id="UP001180487"/>
    </source>
</evidence>
<feature type="transmembrane region" description="Helical" evidence="5">
    <location>
        <begin position="189"/>
        <end position="210"/>
    </location>
</feature>
<keyword evidence="9" id="KW-0675">Receptor</keyword>
<evidence type="ECO:0000256" key="1">
    <source>
        <dbReference type="ARBA" id="ARBA00022481"/>
    </source>
</evidence>
<feature type="domain" description="Methyl-accepting transducer" evidence="6">
    <location>
        <begin position="269"/>
        <end position="498"/>
    </location>
</feature>
<keyword evidence="5" id="KW-0812">Transmembrane</keyword>
<dbReference type="Pfam" id="PF08447">
    <property type="entry name" value="PAS_3"/>
    <property type="match status" value="1"/>
</dbReference>
<name>A0ABU2CG94_9BURK</name>
<evidence type="ECO:0000259" key="7">
    <source>
        <dbReference type="PROSITE" id="PS50112"/>
    </source>
</evidence>
<dbReference type="PROSITE" id="PS50111">
    <property type="entry name" value="CHEMOTAXIS_TRANSDUC_2"/>
    <property type="match status" value="1"/>
</dbReference>
<keyword evidence="1" id="KW-0488">Methylation</keyword>
<dbReference type="InterPro" id="IPR004089">
    <property type="entry name" value="MCPsignal_dom"/>
</dbReference>
<dbReference type="InterPro" id="IPR013655">
    <property type="entry name" value="PAS_fold_3"/>
</dbReference>
<keyword evidence="5" id="KW-0472">Membrane</keyword>
<reference evidence="9 10" key="1">
    <citation type="submission" date="2023-07" db="EMBL/GenBank/DDBJ databases">
        <title>Sorghum-associated microbial communities from plants grown in Nebraska, USA.</title>
        <authorList>
            <person name="Schachtman D."/>
        </authorList>
    </citation>
    <scope>NUCLEOTIDE SEQUENCE [LARGE SCALE GENOMIC DNA]</scope>
    <source>
        <strain evidence="9 10">BE313</strain>
    </source>
</reference>
<dbReference type="CDD" id="cd06225">
    <property type="entry name" value="HAMP"/>
    <property type="match status" value="1"/>
</dbReference>
<dbReference type="RefSeq" id="WP_310377187.1">
    <property type="nucleotide sequence ID" value="NZ_JAVDXT010000008.1"/>
</dbReference>
<evidence type="ECO:0000256" key="3">
    <source>
        <dbReference type="PROSITE-ProRule" id="PRU00284"/>
    </source>
</evidence>
<dbReference type="SMART" id="SM00304">
    <property type="entry name" value="HAMP"/>
    <property type="match status" value="1"/>
</dbReference>
<feature type="compositionally biased region" description="Low complexity" evidence="4">
    <location>
        <begin position="515"/>
        <end position="526"/>
    </location>
</feature>
<feature type="compositionally biased region" description="Polar residues" evidence="4">
    <location>
        <begin position="539"/>
        <end position="548"/>
    </location>
</feature>
<dbReference type="InterPro" id="IPR051310">
    <property type="entry name" value="MCP_chemotaxis"/>
</dbReference>
<dbReference type="PRINTS" id="PR00260">
    <property type="entry name" value="CHEMTRNSDUCR"/>
</dbReference>
<dbReference type="SUPFAM" id="SSF58104">
    <property type="entry name" value="Methyl-accepting chemotaxis protein (MCP) signaling domain"/>
    <property type="match status" value="1"/>
</dbReference>
<gene>
    <name evidence="9" type="ORF">J2X19_005067</name>
</gene>
<evidence type="ECO:0000256" key="2">
    <source>
        <dbReference type="ARBA" id="ARBA00029447"/>
    </source>
</evidence>
<evidence type="ECO:0000313" key="9">
    <source>
        <dbReference type="EMBL" id="MDR7380364.1"/>
    </source>
</evidence>
<dbReference type="PROSITE" id="PS50112">
    <property type="entry name" value="PAS"/>
    <property type="match status" value="1"/>
</dbReference>
<evidence type="ECO:0000256" key="4">
    <source>
        <dbReference type="SAM" id="MobiDB-lite"/>
    </source>
</evidence>
<dbReference type="InterPro" id="IPR035965">
    <property type="entry name" value="PAS-like_dom_sf"/>
</dbReference>
<evidence type="ECO:0000259" key="8">
    <source>
        <dbReference type="PROSITE" id="PS50885"/>
    </source>
</evidence>
<dbReference type="SUPFAM" id="SSF55785">
    <property type="entry name" value="PYP-like sensor domain (PAS domain)"/>
    <property type="match status" value="1"/>
</dbReference>
<dbReference type="CDD" id="cd00130">
    <property type="entry name" value="PAS"/>
    <property type="match status" value="1"/>
</dbReference>
<dbReference type="Proteomes" id="UP001180487">
    <property type="component" value="Unassembled WGS sequence"/>
</dbReference>
<comment type="similarity">
    <text evidence="2">Belongs to the methyl-accepting chemotaxis (MCP) protein family.</text>
</comment>